<evidence type="ECO:0000256" key="1">
    <source>
        <dbReference type="SAM" id="MobiDB-lite"/>
    </source>
</evidence>
<feature type="compositionally biased region" description="Low complexity" evidence="1">
    <location>
        <begin position="128"/>
        <end position="138"/>
    </location>
</feature>
<accession>A0ABN8Q3N5</accession>
<protein>
    <submittedName>
        <fullName evidence="2">Uncharacterized protein</fullName>
    </submittedName>
</protein>
<reference evidence="2 3" key="1">
    <citation type="submission" date="2022-05" db="EMBL/GenBank/DDBJ databases">
        <authorList>
            <consortium name="Genoscope - CEA"/>
            <person name="William W."/>
        </authorList>
    </citation>
    <scope>NUCLEOTIDE SEQUENCE [LARGE SCALE GENOMIC DNA]</scope>
</reference>
<comment type="caution">
    <text evidence="2">The sequence shown here is derived from an EMBL/GenBank/DDBJ whole genome shotgun (WGS) entry which is preliminary data.</text>
</comment>
<feature type="non-terminal residue" evidence="2">
    <location>
        <position position="207"/>
    </location>
</feature>
<proteinExistence type="predicted"/>
<sequence length="207" mass="23234">QESGLSGEETVGLISRLLDSKLDKKFADFKRNKLQFEFNSSLLDSINIAFNHLHEGDLSGVSKELENVKVSLNKRNKVIRFADKSPAGWAAVEEYESDELADDSEDEKKLRSAERRALSKIHLRKQSRSSATATPTATGPCQLPQPLPLTNKGTLERLGTHEYRNVDPFSSFVGIEETDLLERSYVDYFEGSESVIVKGRLRANVQF</sequence>
<feature type="region of interest" description="Disordered" evidence="1">
    <location>
        <begin position="123"/>
        <end position="152"/>
    </location>
</feature>
<evidence type="ECO:0000313" key="2">
    <source>
        <dbReference type="EMBL" id="CAH3153993.1"/>
    </source>
</evidence>
<organism evidence="2 3">
    <name type="scientific">Porites lobata</name>
    <dbReference type="NCBI Taxonomy" id="104759"/>
    <lineage>
        <taxon>Eukaryota</taxon>
        <taxon>Metazoa</taxon>
        <taxon>Cnidaria</taxon>
        <taxon>Anthozoa</taxon>
        <taxon>Hexacorallia</taxon>
        <taxon>Scleractinia</taxon>
        <taxon>Fungiina</taxon>
        <taxon>Poritidae</taxon>
        <taxon>Porites</taxon>
    </lineage>
</organism>
<keyword evidence="3" id="KW-1185">Reference proteome</keyword>
<evidence type="ECO:0000313" key="3">
    <source>
        <dbReference type="Proteomes" id="UP001159405"/>
    </source>
</evidence>
<dbReference type="EMBL" id="CALNXK010000097">
    <property type="protein sequence ID" value="CAH3153993.1"/>
    <property type="molecule type" value="Genomic_DNA"/>
</dbReference>
<dbReference type="Proteomes" id="UP001159405">
    <property type="component" value="Unassembled WGS sequence"/>
</dbReference>
<name>A0ABN8Q3N5_9CNID</name>
<feature type="non-terminal residue" evidence="2">
    <location>
        <position position="1"/>
    </location>
</feature>
<gene>
    <name evidence="2" type="ORF">PLOB_00049836</name>
</gene>